<reference evidence="3 4" key="1">
    <citation type="submission" date="2024-03" db="EMBL/GenBank/DDBJ databases">
        <title>Complete genome sequence of the green alga Chloropicon roscoffensis RCC1871.</title>
        <authorList>
            <person name="Lemieux C."/>
            <person name="Pombert J.-F."/>
            <person name="Otis C."/>
            <person name="Turmel M."/>
        </authorList>
    </citation>
    <scope>NUCLEOTIDE SEQUENCE [LARGE SCALE GENOMIC DNA]</scope>
    <source>
        <strain evidence="3 4">RCC1871</strain>
    </source>
</reference>
<dbReference type="Proteomes" id="UP001472866">
    <property type="component" value="Chromosome 06"/>
</dbReference>
<keyword evidence="2" id="KW-0732">Signal</keyword>
<feature type="region of interest" description="Disordered" evidence="1">
    <location>
        <begin position="681"/>
        <end position="703"/>
    </location>
</feature>
<feature type="region of interest" description="Disordered" evidence="1">
    <location>
        <begin position="719"/>
        <end position="743"/>
    </location>
</feature>
<evidence type="ECO:0000256" key="2">
    <source>
        <dbReference type="SAM" id="SignalP"/>
    </source>
</evidence>
<organism evidence="3 4">
    <name type="scientific">Chloropicon roscoffensis</name>
    <dbReference type="NCBI Taxonomy" id="1461544"/>
    <lineage>
        <taxon>Eukaryota</taxon>
        <taxon>Viridiplantae</taxon>
        <taxon>Chlorophyta</taxon>
        <taxon>Chloropicophyceae</taxon>
        <taxon>Chloropicales</taxon>
        <taxon>Chloropicaceae</taxon>
        <taxon>Chloropicon</taxon>
    </lineage>
</organism>
<dbReference type="AlphaFoldDB" id="A0AAX4PA87"/>
<sequence>MATQTTTMMSLRARILAGALVFLVLLAPAARSQGLGAVSGGGAADTQSLGGVLGAISSSGPSSSAPTAKPQVGAVSGGGATDTQSLGGVLGAISSSGPSSSAPTAKPQVGAVSGGGATDTQSLGGVLGAISSSGPSSSAPTAKPQVGAVSGGGATDTQSLGGVLGAISSSGPSSSAPTAKPQVGAVSGGGATDTQSLGGVLGAISSSGPSSSAPTAKPQVGAVSGGGATDTQSLGGVLGAISSNGPSSSAPTAKPQVGAVSGGGATDTQSLGGVLGAISSSGPSSSAPTAKPQVGANTGGGAADTQSLGGVLGAISSNGPSSSAPAAKPQVGANTGGGAADNQSLGGVLGAISSNGLSSSAPTAKPQVGAISGGGAADTESLGTAGGLQWDRAYTMSFTSSVKETSRVLQAFGPGVVPIKQGDPAMDPLRAKYDHTTHVAYPVTVATGFLKNGTRAGTLNIGIKDLLSKLARMPRGSAGNLLYSGALPLGDTFNVDEMMKMSSNGFLPNWVSYQIVCGATMEDTIVNEYDFKTETCSSKNFQIRPQLLPEYTFFVRMVCEEMSPADAWAQQCATFDGYTEGPVSIGQDCVWKPPKNVTLSGDKDKDFARIVDSSVEITMLTNPIKPRQVLTMTASIRQLEELLHTNQPGEQDLANVVLPPVQRGVVKPWVINILDPRIAVGLPRSPSRMPRPSSPPGGAPQLGAISGRKLLQQLGSISGGASLRPDMEAGQPSSSSSSTASLGAVTGQKVGLVLERDVETRLVPQKRKKLSRAEGLDAVSICQ</sequence>
<protein>
    <submittedName>
        <fullName evidence="3">Uncharacterized protein</fullName>
    </submittedName>
</protein>
<evidence type="ECO:0000313" key="3">
    <source>
        <dbReference type="EMBL" id="WZN62644.1"/>
    </source>
</evidence>
<feature type="compositionally biased region" description="Low complexity" evidence="1">
    <location>
        <begin position="128"/>
        <end position="140"/>
    </location>
</feature>
<feature type="signal peptide" evidence="2">
    <location>
        <begin position="1"/>
        <end position="32"/>
    </location>
</feature>
<feature type="compositionally biased region" description="Low complexity" evidence="1">
    <location>
        <begin position="55"/>
        <end position="66"/>
    </location>
</feature>
<feature type="compositionally biased region" description="Low complexity" evidence="1">
    <location>
        <begin position="276"/>
        <end position="288"/>
    </location>
</feature>
<feature type="compositionally biased region" description="Low complexity" evidence="1">
    <location>
        <begin position="202"/>
        <end position="214"/>
    </location>
</feature>
<dbReference type="EMBL" id="CP151506">
    <property type="protein sequence ID" value="WZN62644.1"/>
    <property type="molecule type" value="Genomic_DNA"/>
</dbReference>
<feature type="region of interest" description="Disordered" evidence="1">
    <location>
        <begin position="357"/>
        <end position="376"/>
    </location>
</feature>
<accession>A0AAX4PA87</accession>
<feature type="region of interest" description="Disordered" evidence="1">
    <location>
        <begin position="763"/>
        <end position="783"/>
    </location>
</feature>
<feature type="compositionally biased region" description="Low complexity" evidence="1">
    <location>
        <begin position="165"/>
        <end position="177"/>
    </location>
</feature>
<gene>
    <name evidence="3" type="ORF">HKI87_06g41850</name>
</gene>
<feature type="compositionally biased region" description="Polar residues" evidence="1">
    <location>
        <begin position="241"/>
        <end position="251"/>
    </location>
</feature>
<feature type="compositionally biased region" description="Low complexity" evidence="1">
    <location>
        <begin position="313"/>
        <end position="327"/>
    </location>
</feature>
<feature type="compositionally biased region" description="Low complexity" evidence="1">
    <location>
        <begin position="91"/>
        <end position="103"/>
    </location>
</feature>
<evidence type="ECO:0000313" key="4">
    <source>
        <dbReference type="Proteomes" id="UP001472866"/>
    </source>
</evidence>
<name>A0AAX4PA87_9CHLO</name>
<evidence type="ECO:0000256" key="1">
    <source>
        <dbReference type="SAM" id="MobiDB-lite"/>
    </source>
</evidence>
<feature type="region of interest" description="Disordered" evidence="1">
    <location>
        <begin position="55"/>
        <end position="339"/>
    </location>
</feature>
<proteinExistence type="predicted"/>
<feature type="chain" id="PRO_5043881470" evidence="2">
    <location>
        <begin position="33"/>
        <end position="783"/>
    </location>
</feature>
<keyword evidence="4" id="KW-1185">Reference proteome</keyword>